<feature type="compositionally biased region" description="Polar residues" evidence="1">
    <location>
        <begin position="243"/>
        <end position="252"/>
    </location>
</feature>
<comment type="caution">
    <text evidence="2">The sequence shown here is derived from an EMBL/GenBank/DDBJ whole genome shotgun (WGS) entry which is preliminary data.</text>
</comment>
<evidence type="ECO:0000313" key="2">
    <source>
        <dbReference type="EMBL" id="RKF65940.1"/>
    </source>
</evidence>
<feature type="compositionally biased region" description="Polar residues" evidence="1">
    <location>
        <begin position="167"/>
        <end position="202"/>
    </location>
</feature>
<feature type="non-terminal residue" evidence="2">
    <location>
        <position position="1"/>
    </location>
</feature>
<feature type="region of interest" description="Disordered" evidence="1">
    <location>
        <begin position="166"/>
        <end position="202"/>
    </location>
</feature>
<dbReference type="OrthoDB" id="3595921at2759"/>
<accession>A0A420I8B1</accession>
<organism evidence="2 3">
    <name type="scientific">Golovinomyces cichoracearum</name>
    <dbReference type="NCBI Taxonomy" id="62708"/>
    <lineage>
        <taxon>Eukaryota</taxon>
        <taxon>Fungi</taxon>
        <taxon>Dikarya</taxon>
        <taxon>Ascomycota</taxon>
        <taxon>Pezizomycotina</taxon>
        <taxon>Leotiomycetes</taxon>
        <taxon>Erysiphales</taxon>
        <taxon>Erysiphaceae</taxon>
        <taxon>Golovinomyces</taxon>
    </lineage>
</organism>
<reference evidence="2 3" key="1">
    <citation type="journal article" date="2018" name="BMC Genomics">
        <title>Comparative genome analyses reveal sequence features reflecting distinct modes of host-adaptation between dicot and monocot powdery mildew.</title>
        <authorList>
            <person name="Wu Y."/>
            <person name="Ma X."/>
            <person name="Pan Z."/>
            <person name="Kale S.D."/>
            <person name="Song Y."/>
            <person name="King H."/>
            <person name="Zhang Q."/>
            <person name="Presley C."/>
            <person name="Deng X."/>
            <person name="Wei C.I."/>
            <person name="Xiao S."/>
        </authorList>
    </citation>
    <scope>NUCLEOTIDE SEQUENCE [LARGE SCALE GENOMIC DNA]</scope>
    <source>
        <strain evidence="2">UCSC1</strain>
    </source>
</reference>
<evidence type="ECO:0000256" key="1">
    <source>
        <dbReference type="SAM" id="MobiDB-lite"/>
    </source>
</evidence>
<dbReference type="AlphaFoldDB" id="A0A420I8B1"/>
<name>A0A420I8B1_9PEZI</name>
<dbReference type="EMBL" id="MCBR01011420">
    <property type="protein sequence ID" value="RKF65940.1"/>
    <property type="molecule type" value="Genomic_DNA"/>
</dbReference>
<gene>
    <name evidence="2" type="ORF">GcC1_114013</name>
</gene>
<feature type="non-terminal residue" evidence="2">
    <location>
        <position position="416"/>
    </location>
</feature>
<evidence type="ECO:0000313" key="3">
    <source>
        <dbReference type="Proteomes" id="UP000285405"/>
    </source>
</evidence>
<protein>
    <submittedName>
        <fullName evidence="2">Uncharacterized protein</fullName>
    </submittedName>
</protein>
<sequence length="416" mass="48009">PISVTREKGKEDIKQSNISHAWTNLVKLYSDDDKYAGGVNESLKLKMRIFNGNCELAGISLEDRNKADKEDVEKAFRTLVTDLENLQPMLYNELQNDIYLQDKILTSCRVHPACTMACSQPANSSSELISKLYTSIATWKSQQEHIAQQQNNNYITERVYRGGRNRFLNSSTNNHYDKNSGNTNSNHYENSSRNTNSNFKTYSNNKASRRKRCFVCEKEGCWSTNHSKYEQDDAKRRHRQRFNRSQNTRRQYVTESDFDKEYEQYLLFFEGVNPEDEEQHSSLSLDYDDDYQAFLNETDENITTPVTYHTECGSITENEASLMLQQLLNSSTRHAITKQNTLDIVDEDQTINSNQSSFSDTFLIRNHYDSNTFQGIIIDTAASQYSTAGYPQYQAFIKTFGHVNINNGKTISVRYG</sequence>
<feature type="region of interest" description="Disordered" evidence="1">
    <location>
        <begin position="233"/>
        <end position="252"/>
    </location>
</feature>
<dbReference type="Proteomes" id="UP000285405">
    <property type="component" value="Unassembled WGS sequence"/>
</dbReference>
<proteinExistence type="predicted"/>